<evidence type="ECO:0000256" key="2">
    <source>
        <dbReference type="ARBA" id="ARBA00009695"/>
    </source>
</evidence>
<reference evidence="9 10" key="1">
    <citation type="submission" date="2016-09" db="EMBL/GenBank/DDBJ databases">
        <title>Genome-resolved meta-omics ties microbial dynamics to process performance in biotechnology for thiocyanate degradation.</title>
        <authorList>
            <person name="Kantor R.S."/>
            <person name="Huddy R.J."/>
            <person name="Iyer R."/>
            <person name="Thomas B.C."/>
            <person name="Brown C.T."/>
            <person name="Anantharaman K."/>
            <person name="Tringe S."/>
            <person name="Hettich R.L."/>
            <person name="Harrison S.T."/>
            <person name="Banfield J.F."/>
        </authorList>
    </citation>
    <scope>NUCLEOTIDE SEQUENCE [LARGE SCALE GENOMIC DNA]</scope>
    <source>
        <strain evidence="9">59-99</strain>
    </source>
</reference>
<protein>
    <recommendedName>
        <fullName evidence="3 5">Regulatory protein RecX</fullName>
    </recommendedName>
</protein>
<gene>
    <name evidence="5" type="primary">recX</name>
    <name evidence="9" type="ORF">BGO89_02340</name>
</gene>
<evidence type="ECO:0000256" key="5">
    <source>
        <dbReference type="HAMAP-Rule" id="MF_01114"/>
    </source>
</evidence>
<dbReference type="HAMAP" id="MF_01114">
    <property type="entry name" value="RecX"/>
    <property type="match status" value="1"/>
</dbReference>
<dbReference type="InterPro" id="IPR036388">
    <property type="entry name" value="WH-like_DNA-bd_sf"/>
</dbReference>
<evidence type="ECO:0000259" key="8">
    <source>
        <dbReference type="Pfam" id="PF21982"/>
    </source>
</evidence>
<evidence type="ECO:0000256" key="3">
    <source>
        <dbReference type="ARBA" id="ARBA00018111"/>
    </source>
</evidence>
<dbReference type="STRING" id="1895771.BGO89_02340"/>
<evidence type="ECO:0000313" key="10">
    <source>
        <dbReference type="Proteomes" id="UP000184233"/>
    </source>
</evidence>
<dbReference type="Pfam" id="PF02631">
    <property type="entry name" value="RecX_HTH2"/>
    <property type="match status" value="1"/>
</dbReference>
<comment type="subcellular location">
    <subcellularLocation>
        <location evidence="1 5">Cytoplasm</location>
    </subcellularLocation>
</comment>
<dbReference type="GO" id="GO:0005737">
    <property type="term" value="C:cytoplasm"/>
    <property type="evidence" value="ECO:0007669"/>
    <property type="project" value="UniProtKB-SubCell"/>
</dbReference>
<feature type="domain" description="RecX first three-helical" evidence="8">
    <location>
        <begin position="81"/>
        <end position="116"/>
    </location>
</feature>
<dbReference type="InterPro" id="IPR003783">
    <property type="entry name" value="Regulatory_RecX"/>
</dbReference>
<feature type="domain" description="RecX third three-helical" evidence="7">
    <location>
        <begin position="173"/>
        <end position="221"/>
    </location>
</feature>
<sequence length="237" mass="27307">MSVSNDKPSDDRGLPVSGTAVITSIRRNKKNGERCSVFVDEEFFAACAIDIAASLGLRKGLVMTPEIERTLRAEDRRMTLRTKAYGYATYKPRTERQVRDHYAKLGYTPEEIDDVMIWLAEFRLVDDNRYVERFIDASRERKPLSPRMIRQTLLKKGIADYVIDRVLSASYAEDDVLTAAQSVAGKKWRTLSSTPPRERMDKLVRFMQYRGYAWDVIKRVIERYKDDDMGSGNEDDA</sequence>
<dbReference type="Pfam" id="PF21982">
    <property type="entry name" value="RecX_HTH1"/>
    <property type="match status" value="1"/>
</dbReference>
<name>A0A1M3L216_9BACT</name>
<feature type="domain" description="RecX second three-helical" evidence="6">
    <location>
        <begin position="126"/>
        <end position="167"/>
    </location>
</feature>
<accession>A0A1M3L216</accession>
<dbReference type="Proteomes" id="UP000184233">
    <property type="component" value="Unassembled WGS sequence"/>
</dbReference>
<dbReference type="GO" id="GO:0006282">
    <property type="term" value="P:regulation of DNA repair"/>
    <property type="evidence" value="ECO:0007669"/>
    <property type="project" value="UniProtKB-UniRule"/>
</dbReference>
<comment type="similarity">
    <text evidence="2 5">Belongs to the RecX family.</text>
</comment>
<dbReference type="AlphaFoldDB" id="A0A1M3L216"/>
<comment type="caution">
    <text evidence="9">The sequence shown here is derived from an EMBL/GenBank/DDBJ whole genome shotgun (WGS) entry which is preliminary data.</text>
</comment>
<dbReference type="EMBL" id="MKVH01000013">
    <property type="protein sequence ID" value="OJX59278.1"/>
    <property type="molecule type" value="Genomic_DNA"/>
</dbReference>
<dbReference type="InterPro" id="IPR053924">
    <property type="entry name" value="RecX_HTH_2nd"/>
</dbReference>
<dbReference type="Pfam" id="PF21981">
    <property type="entry name" value="RecX_HTH3"/>
    <property type="match status" value="1"/>
</dbReference>
<proteinExistence type="inferred from homology"/>
<dbReference type="InterPro" id="IPR053925">
    <property type="entry name" value="RecX_HTH_3rd"/>
</dbReference>
<evidence type="ECO:0000256" key="4">
    <source>
        <dbReference type="ARBA" id="ARBA00022490"/>
    </source>
</evidence>
<evidence type="ECO:0000259" key="7">
    <source>
        <dbReference type="Pfam" id="PF21981"/>
    </source>
</evidence>
<dbReference type="PANTHER" id="PTHR33602">
    <property type="entry name" value="REGULATORY PROTEIN RECX FAMILY PROTEIN"/>
    <property type="match status" value="1"/>
</dbReference>
<dbReference type="InterPro" id="IPR053926">
    <property type="entry name" value="RecX_HTH_1st"/>
</dbReference>
<evidence type="ECO:0000259" key="6">
    <source>
        <dbReference type="Pfam" id="PF02631"/>
    </source>
</evidence>
<dbReference type="PANTHER" id="PTHR33602:SF1">
    <property type="entry name" value="REGULATORY PROTEIN RECX FAMILY PROTEIN"/>
    <property type="match status" value="1"/>
</dbReference>
<organism evidence="9 10">
    <name type="scientific">Candidatus Kapaibacterium thiocyanatum</name>
    <dbReference type="NCBI Taxonomy" id="1895771"/>
    <lineage>
        <taxon>Bacteria</taxon>
        <taxon>Pseudomonadati</taxon>
        <taxon>Candidatus Kapaibacteriota</taxon>
        <taxon>Candidatus Kapaibacteriia</taxon>
        <taxon>Candidatus Kapaibacteriales</taxon>
        <taxon>Candidatus Kapaibacteriaceae</taxon>
        <taxon>Candidatus Kapaibacterium</taxon>
    </lineage>
</organism>
<evidence type="ECO:0000313" key="9">
    <source>
        <dbReference type="EMBL" id="OJX59278.1"/>
    </source>
</evidence>
<evidence type="ECO:0000256" key="1">
    <source>
        <dbReference type="ARBA" id="ARBA00004496"/>
    </source>
</evidence>
<dbReference type="Gene3D" id="1.10.10.10">
    <property type="entry name" value="Winged helix-like DNA-binding domain superfamily/Winged helix DNA-binding domain"/>
    <property type="match status" value="3"/>
</dbReference>
<comment type="function">
    <text evidence="5">Modulates RecA activity.</text>
</comment>
<keyword evidence="4 5" id="KW-0963">Cytoplasm</keyword>